<sequence length="507" mass="57231">MFDATSFLKIYAAKRAYEHRRLVPDRCQEAQLKWLCGRASGTVFGKQHGLGAIRSVEDYQKAVPIRSYEEFWHEYFKGTFPRLENILWPGLIKLYAVSSGTSSASTKYLPISPEMLQSNKKAALDLLVYHLQNFPGSKIFGGRNFFLGGSAELVEEAPGIFSGDLSGIVAKTLPFWVKPWYYPPLELALIKNWEEKMEVFAKNCPLDSIRLLSGVPSWILIFLDYIKKSFPSRGTHLKDFFPNLEILVHGGVNFAPYLQQLQELMKGSKAQLRETYPASEGFIAIADRAYGEGLRMNLDTGIFYEFVPIEELDSPNPTRHWIKNVEKDVNYALIMTTCAGLWSYKIGDTVRFVDFNPPRILVTGRTSYMMSAFGEHLIGEEIETAIAKAAESIGESIADYSVGALYPTNASELGGHLFIIEFTRNNVSDEAIKDFSRCLDQELQRNDDYKAHRADGFGLQAPCVKIVPKGTFNAWMKSRGKLGGQNKVPRIINDQELFTNLRNFSEV</sequence>
<dbReference type="GO" id="GO:0005737">
    <property type="term" value="C:cytoplasm"/>
    <property type="evidence" value="ECO:0007669"/>
    <property type="project" value="TreeGrafter"/>
</dbReference>
<dbReference type="AlphaFoldDB" id="A0A7X9FPQ2"/>
<evidence type="ECO:0000313" key="3">
    <source>
        <dbReference type="EMBL" id="NMC61897.1"/>
    </source>
</evidence>
<evidence type="ECO:0000259" key="2">
    <source>
        <dbReference type="Pfam" id="PF23572"/>
    </source>
</evidence>
<dbReference type="PANTHER" id="PTHR31901">
    <property type="entry name" value="GH3 DOMAIN-CONTAINING PROTEIN"/>
    <property type="match status" value="1"/>
</dbReference>
<proteinExistence type="predicted"/>
<reference evidence="3 4" key="1">
    <citation type="journal article" date="2020" name="Biotechnol. Biofuels">
        <title>New insights from the biogas microbiome by comprehensive genome-resolved metagenomics of nearly 1600 species originating from multiple anaerobic digesters.</title>
        <authorList>
            <person name="Campanaro S."/>
            <person name="Treu L."/>
            <person name="Rodriguez-R L.M."/>
            <person name="Kovalovszki A."/>
            <person name="Ziels R.M."/>
            <person name="Maus I."/>
            <person name="Zhu X."/>
            <person name="Kougias P.G."/>
            <person name="Basile A."/>
            <person name="Luo G."/>
            <person name="Schluter A."/>
            <person name="Konstantinidis K.T."/>
            <person name="Angelidaki I."/>
        </authorList>
    </citation>
    <scope>NUCLEOTIDE SEQUENCE [LARGE SCALE GENOMIC DNA]</scope>
    <source>
        <strain evidence="3">AS27yjCOA_65</strain>
    </source>
</reference>
<feature type="domain" description="GH3 C-terminal" evidence="2">
    <location>
        <begin position="380"/>
        <end position="496"/>
    </location>
</feature>
<dbReference type="Pfam" id="PF23571">
    <property type="entry name" value="GH3_M"/>
    <property type="match status" value="1"/>
</dbReference>
<dbReference type="EMBL" id="JAAZON010000073">
    <property type="protein sequence ID" value="NMC61897.1"/>
    <property type="molecule type" value="Genomic_DNA"/>
</dbReference>
<dbReference type="Pfam" id="PF23572">
    <property type="entry name" value="GH3_C"/>
    <property type="match status" value="1"/>
</dbReference>
<dbReference type="InterPro" id="IPR055377">
    <property type="entry name" value="GH3_M"/>
</dbReference>
<protein>
    <submittedName>
        <fullName evidence="3">GH3 auxin-responsive promoter family protein</fullName>
    </submittedName>
</protein>
<dbReference type="Proteomes" id="UP000524246">
    <property type="component" value="Unassembled WGS sequence"/>
</dbReference>
<comment type="caution">
    <text evidence="3">The sequence shown here is derived from an EMBL/GenBank/DDBJ whole genome shotgun (WGS) entry which is preliminary data.</text>
</comment>
<name>A0A7X9FPQ2_9DELT</name>
<dbReference type="GO" id="GO:0016881">
    <property type="term" value="F:acid-amino acid ligase activity"/>
    <property type="evidence" value="ECO:0007669"/>
    <property type="project" value="TreeGrafter"/>
</dbReference>
<evidence type="ECO:0000259" key="1">
    <source>
        <dbReference type="Pfam" id="PF23571"/>
    </source>
</evidence>
<organism evidence="3 4">
    <name type="scientific">SAR324 cluster bacterium</name>
    <dbReference type="NCBI Taxonomy" id="2024889"/>
    <lineage>
        <taxon>Bacteria</taxon>
        <taxon>Deltaproteobacteria</taxon>
        <taxon>SAR324 cluster</taxon>
    </lineage>
</organism>
<dbReference type="InterPro" id="IPR004993">
    <property type="entry name" value="GH3"/>
</dbReference>
<dbReference type="PANTHER" id="PTHR31901:SF9">
    <property type="entry name" value="GH3 DOMAIN-CONTAINING PROTEIN"/>
    <property type="match status" value="1"/>
</dbReference>
<gene>
    <name evidence="3" type="ORF">GYA55_01875</name>
</gene>
<evidence type="ECO:0000313" key="4">
    <source>
        <dbReference type="Proteomes" id="UP000524246"/>
    </source>
</evidence>
<feature type="domain" description="GH3 middle" evidence="1">
    <location>
        <begin position="298"/>
        <end position="365"/>
    </location>
</feature>
<dbReference type="Pfam" id="PF03321">
    <property type="entry name" value="GH3"/>
    <property type="match status" value="1"/>
</dbReference>
<accession>A0A7X9FPQ2</accession>
<dbReference type="InterPro" id="IPR055378">
    <property type="entry name" value="GH3_C"/>
</dbReference>